<dbReference type="GO" id="GO:1990904">
    <property type="term" value="C:ribonucleoprotein complex"/>
    <property type="evidence" value="ECO:0007669"/>
    <property type="project" value="UniProtKB-KW"/>
</dbReference>
<dbReference type="SUPFAM" id="SSF53137">
    <property type="entry name" value="Translational machinery components"/>
    <property type="match status" value="1"/>
</dbReference>
<geneLocation type="chloroplast" evidence="5"/>
<dbReference type="GO" id="GO:0005840">
    <property type="term" value="C:ribosome"/>
    <property type="evidence" value="ECO:0007669"/>
    <property type="project" value="UniProtKB-KW"/>
</dbReference>
<dbReference type="GO" id="GO:0019843">
    <property type="term" value="F:rRNA binding"/>
    <property type="evidence" value="ECO:0007669"/>
    <property type="project" value="UniProtKB-UniRule"/>
</dbReference>
<dbReference type="InterPro" id="IPR036967">
    <property type="entry name" value="Ribosomal_uS11_sf"/>
</dbReference>
<keyword evidence="2 4" id="KW-0689">Ribosomal protein</keyword>
<keyword evidence="4" id="KW-0699">rRNA-binding</keyword>
<reference evidence="5" key="1">
    <citation type="journal article" date="2016" name="Ann. Bot.">
        <title>Understanding the evolution of holoparasitic plants: the complete plastid genome of the holoparasite Cytinus hypocistis (Cytinaceae).</title>
        <authorList>
            <person name="Roquet C."/>
            <person name="Coissac E."/>
            <person name="Cruaud C."/>
            <person name="Boleda M."/>
            <person name="Boyer F."/>
            <person name="Alberti A."/>
            <person name="Gielly L."/>
            <person name="Taberlet P."/>
            <person name="Thuiller W."/>
            <person name="Van Es J."/>
            <person name="Lavergne S."/>
        </authorList>
    </citation>
    <scope>NUCLEOTIDE SEQUENCE</scope>
</reference>
<dbReference type="InterPro" id="IPR001971">
    <property type="entry name" value="Ribosomal_uS11"/>
</dbReference>
<dbReference type="HAMAP" id="MF_01310">
    <property type="entry name" value="Ribosomal_uS11"/>
    <property type="match status" value="1"/>
</dbReference>
<dbReference type="NCBIfam" id="NF003698">
    <property type="entry name" value="PRK05309.1"/>
    <property type="match status" value="1"/>
</dbReference>
<evidence type="ECO:0000256" key="1">
    <source>
        <dbReference type="ARBA" id="ARBA00006194"/>
    </source>
</evidence>
<dbReference type="PIRSF" id="PIRSF002131">
    <property type="entry name" value="Ribosomal_S11"/>
    <property type="match status" value="1"/>
</dbReference>
<dbReference type="Gene3D" id="3.30.420.80">
    <property type="entry name" value="Ribosomal protein S11"/>
    <property type="match status" value="1"/>
</dbReference>
<keyword evidence="4" id="KW-0694">RNA-binding</keyword>
<evidence type="ECO:0000256" key="4">
    <source>
        <dbReference type="HAMAP-Rule" id="MF_01310"/>
    </source>
</evidence>
<evidence type="ECO:0000313" key="5">
    <source>
        <dbReference type="EMBL" id="AMR36139.1"/>
    </source>
</evidence>
<evidence type="ECO:0000256" key="3">
    <source>
        <dbReference type="ARBA" id="ARBA00023274"/>
    </source>
</evidence>
<dbReference type="Pfam" id="PF00411">
    <property type="entry name" value="Ribosomal_S11"/>
    <property type="match status" value="1"/>
</dbReference>
<comment type="similarity">
    <text evidence="1 4">Belongs to the universal ribosomal protein uS11 family.</text>
</comment>
<dbReference type="GO" id="GO:0009507">
    <property type="term" value="C:chloroplast"/>
    <property type="evidence" value="ECO:0007669"/>
    <property type="project" value="UniProtKB-SubCell"/>
</dbReference>
<evidence type="ECO:0000256" key="2">
    <source>
        <dbReference type="ARBA" id="ARBA00022980"/>
    </source>
</evidence>
<keyword evidence="3 4" id="KW-0687">Ribonucleoprotein</keyword>
<dbReference type="GO" id="GO:0003735">
    <property type="term" value="F:structural constituent of ribosome"/>
    <property type="evidence" value="ECO:0007669"/>
    <property type="project" value="InterPro"/>
</dbReference>
<gene>
    <name evidence="4 5" type="primary">rps11</name>
</gene>
<dbReference type="RefSeq" id="YP_009294805.1">
    <property type="nucleotide sequence ID" value="NC_031150.1"/>
</dbReference>
<accession>A0A1B0V5T6</accession>
<keyword evidence="5" id="KW-0934">Plastid</keyword>
<keyword evidence="5" id="KW-0150">Chloroplast</keyword>
<comment type="subcellular location">
    <subcellularLocation>
        <location evidence="4">Plastid</location>
        <location evidence="4">Chloroplast</location>
    </subcellularLocation>
</comment>
<dbReference type="PANTHER" id="PTHR11759">
    <property type="entry name" value="40S RIBOSOMAL PROTEIN S14/30S RIBOSOMAL PROTEIN S11"/>
    <property type="match status" value="1"/>
</dbReference>
<protein>
    <recommendedName>
        <fullName evidence="4">Small ribosomal subunit protein uS11c</fullName>
    </recommendedName>
</protein>
<dbReference type="GeneID" id="29071006"/>
<organism evidence="5">
    <name type="scientific">Cytinus hypocistis</name>
    <dbReference type="NCBI Taxonomy" id="327100"/>
    <lineage>
        <taxon>Eukaryota</taxon>
        <taxon>Viridiplantae</taxon>
        <taxon>Streptophyta</taxon>
        <taxon>Embryophyta</taxon>
        <taxon>Tracheophyta</taxon>
        <taxon>Spermatophyta</taxon>
        <taxon>Magnoliopsida</taxon>
        <taxon>eudicotyledons</taxon>
        <taxon>Gunneridae</taxon>
        <taxon>Pentapetalae</taxon>
        <taxon>rosids</taxon>
        <taxon>malvids</taxon>
        <taxon>Malvales</taxon>
        <taxon>Cytinaceae</taxon>
        <taxon>Cytinus</taxon>
    </lineage>
</organism>
<dbReference type="GO" id="GO:0006412">
    <property type="term" value="P:translation"/>
    <property type="evidence" value="ECO:0007669"/>
    <property type="project" value="UniProtKB-UniRule"/>
</dbReference>
<name>A0A1B0V5T6_9ROSI</name>
<comment type="subunit">
    <text evidence="4">Part of the 30S ribosomal subunit.</text>
</comment>
<dbReference type="AlphaFoldDB" id="A0A1B0V5T6"/>
<sequence length="140" mass="15675">MTKLIKTKSSRRRWYRSLHKSTNIIENKKGAIHIQASFNNTIITLTDICGKVIYWSSAGTCGLKSARRKTPLAAKIATENIIRAVKNKGLQRIEVMIKGTGNGRNAAIQVIRKSGLFLSIIRDVTPIPHNGCRPPKKRRL</sequence>
<proteinExistence type="inferred from homology"/>
<dbReference type="EMBL" id="KT335971">
    <property type="protein sequence ID" value="AMR36139.1"/>
    <property type="molecule type" value="Genomic_DNA"/>
</dbReference>